<evidence type="ECO:0000256" key="2">
    <source>
        <dbReference type="SAM" id="Phobius"/>
    </source>
</evidence>
<sequence>MSPAYDAVPTQSSETLLPATESRPHRSRTLRLGSWGTWILLLGIPLQFAILAFLIYLWTSQEDIKDNRISTSALWRRLALEGWILQAVTVSTAVMRVMLGLHTVLATSITAGIMLEKGSTPWNELCKVSLLRVSNNGPWPLLRLRIQRPRAIPSTVLLSVIFSTSIVLQFTSTLLVSDFHRTSIPMDPQAMNISVVDYYGAYTGMTATEPWSKSPAFFPTFAEAGPIDRIPSTTQFPLMDTGTIKRGLLPFPSERRQVLRSYTGPAVVLSSRVGCVPVEMDVQLTPDIDFAAGATPGPVDDGPDGVWRSRHTFVMRTYLNGSASWNYTKPNGEPYNYLKKDETTNMTYSCDDHTCHRAPLYCPLPGDTRRIGNILGAMDEARLVFCFFEEQSTDKFLFLQVPISADNWTVTFARQFRDPEDAASISLHKASNDAPTPWSAYTAPALGGLNILATICSVAPDWDLQQVAMQTPVDIRESSITWSPENNTWNTEGVLRLFGSTSLDPVERSILTLNLSSPQPPGSAKIDIDTFAIMFSYIQRAFNGETSIGNFSFNSTMHFCGSCIDRVNIIAEAIHPTYNILLQSVLNSTGDPARSLDALFTALWLGMYENSMAGFDLGDMAVTVSSTVVQVPGRWTGLIIVACLVSSAYSCTIALAVMYLRGTRYTMLGNSWYAVAQLQSQELMPVLRSASTLQDSELEVVKDDHETRHSEAMLVGRDGQPELKWIRHRGGWHSSPKAAKSHRSL</sequence>
<dbReference type="InParanoid" id="A0A1J7ICL6"/>
<keyword evidence="2" id="KW-0812">Transmembrane</keyword>
<accession>A0A1J7ICL6</accession>
<feature type="region of interest" description="Disordered" evidence="1">
    <location>
        <begin position="1"/>
        <end position="22"/>
    </location>
</feature>
<feature type="transmembrane region" description="Helical" evidence="2">
    <location>
        <begin position="635"/>
        <end position="660"/>
    </location>
</feature>
<dbReference type="AlphaFoldDB" id="A0A1J7ICL6"/>
<feature type="transmembrane region" description="Helical" evidence="2">
    <location>
        <begin position="151"/>
        <end position="176"/>
    </location>
</feature>
<evidence type="ECO:0000313" key="3">
    <source>
        <dbReference type="EMBL" id="OIW25173.1"/>
    </source>
</evidence>
<proteinExistence type="predicted"/>
<reference evidence="3 4" key="1">
    <citation type="submission" date="2016-10" db="EMBL/GenBank/DDBJ databases">
        <title>Draft genome sequence of Coniochaeta ligniaria NRRL30616, a lignocellulolytic fungus for bioabatement of inhibitors in plant biomass hydrolysates.</title>
        <authorList>
            <consortium name="DOE Joint Genome Institute"/>
            <person name="Jimenez D.J."/>
            <person name="Hector R.E."/>
            <person name="Riley R."/>
            <person name="Sun H."/>
            <person name="Grigoriev I.V."/>
            <person name="Van Elsas J.D."/>
            <person name="Nichols N.N."/>
        </authorList>
    </citation>
    <scope>NUCLEOTIDE SEQUENCE [LARGE SCALE GENOMIC DNA]</scope>
    <source>
        <strain evidence="3 4">NRRL 30616</strain>
    </source>
</reference>
<keyword evidence="4" id="KW-1185">Reference proteome</keyword>
<protein>
    <submittedName>
        <fullName evidence="3">Uncharacterized protein</fullName>
    </submittedName>
</protein>
<organism evidence="3 4">
    <name type="scientific">Coniochaeta ligniaria NRRL 30616</name>
    <dbReference type="NCBI Taxonomy" id="1408157"/>
    <lineage>
        <taxon>Eukaryota</taxon>
        <taxon>Fungi</taxon>
        <taxon>Dikarya</taxon>
        <taxon>Ascomycota</taxon>
        <taxon>Pezizomycotina</taxon>
        <taxon>Sordariomycetes</taxon>
        <taxon>Sordariomycetidae</taxon>
        <taxon>Coniochaetales</taxon>
        <taxon>Coniochaetaceae</taxon>
        <taxon>Coniochaeta</taxon>
    </lineage>
</organism>
<keyword evidence="2" id="KW-0472">Membrane</keyword>
<name>A0A1J7ICL6_9PEZI</name>
<keyword evidence="2" id="KW-1133">Transmembrane helix</keyword>
<dbReference type="OrthoDB" id="5428040at2759"/>
<evidence type="ECO:0000256" key="1">
    <source>
        <dbReference type="SAM" id="MobiDB-lite"/>
    </source>
</evidence>
<dbReference type="EMBL" id="KV875102">
    <property type="protein sequence ID" value="OIW25173.1"/>
    <property type="molecule type" value="Genomic_DNA"/>
</dbReference>
<gene>
    <name evidence="3" type="ORF">CONLIGDRAFT_83859</name>
</gene>
<feature type="transmembrane region" description="Helical" evidence="2">
    <location>
        <begin position="35"/>
        <end position="58"/>
    </location>
</feature>
<evidence type="ECO:0000313" key="4">
    <source>
        <dbReference type="Proteomes" id="UP000182658"/>
    </source>
</evidence>
<dbReference type="Proteomes" id="UP000182658">
    <property type="component" value="Unassembled WGS sequence"/>
</dbReference>